<evidence type="ECO:0000313" key="2">
    <source>
        <dbReference type="EMBL" id="KAF6717929.1"/>
    </source>
</evidence>
<proteinExistence type="predicted"/>
<reference evidence="2" key="1">
    <citation type="journal article" name="BMC Genomics">
        <title>Long-read sequencing and de novo genome assembly of marine medaka (Oryzias melastigma).</title>
        <authorList>
            <person name="Liang P."/>
            <person name="Saqib H.S.A."/>
            <person name="Ni X."/>
            <person name="Shen Y."/>
        </authorList>
    </citation>
    <scope>NUCLEOTIDE SEQUENCE</scope>
    <source>
        <strain evidence="2">Bigg-433</strain>
    </source>
</reference>
<dbReference type="EMBL" id="WKFB01000789">
    <property type="protein sequence ID" value="KAF6717929.1"/>
    <property type="molecule type" value="Genomic_DNA"/>
</dbReference>
<protein>
    <submittedName>
        <fullName evidence="2">Uncharacterized protein</fullName>
    </submittedName>
</protein>
<name>A0A834F1T0_ORYME</name>
<comment type="caution">
    <text evidence="2">The sequence shown here is derived from an EMBL/GenBank/DDBJ whole genome shotgun (WGS) entry which is preliminary data.</text>
</comment>
<accession>A0A834F1T0</accession>
<dbReference type="AlphaFoldDB" id="A0A834F1T0"/>
<feature type="region of interest" description="Disordered" evidence="1">
    <location>
        <begin position="88"/>
        <end position="125"/>
    </location>
</feature>
<feature type="compositionally biased region" description="Basic and acidic residues" evidence="1">
    <location>
        <begin position="116"/>
        <end position="125"/>
    </location>
</feature>
<dbReference type="Proteomes" id="UP000646548">
    <property type="component" value="Unassembled WGS sequence"/>
</dbReference>
<sequence length="125" mass="13731">MLTAFFEQIGGKLVSKHRCFGAALPTLSGTTTNKSSYAWLNESPPLPAPAPPPPPRLCHQLTCLLAPYSFLPAKPSFWIVSNTPLFQTPPPPQIQTPAQVQRPLHNFSHPPKKQTNKSEDGRPLL</sequence>
<evidence type="ECO:0000256" key="1">
    <source>
        <dbReference type="SAM" id="MobiDB-lite"/>
    </source>
</evidence>
<organism evidence="2 3">
    <name type="scientific">Oryzias melastigma</name>
    <name type="common">Marine medaka</name>
    <dbReference type="NCBI Taxonomy" id="30732"/>
    <lineage>
        <taxon>Eukaryota</taxon>
        <taxon>Metazoa</taxon>
        <taxon>Chordata</taxon>
        <taxon>Craniata</taxon>
        <taxon>Vertebrata</taxon>
        <taxon>Euteleostomi</taxon>
        <taxon>Actinopterygii</taxon>
        <taxon>Neopterygii</taxon>
        <taxon>Teleostei</taxon>
        <taxon>Neoteleostei</taxon>
        <taxon>Acanthomorphata</taxon>
        <taxon>Ovalentaria</taxon>
        <taxon>Atherinomorphae</taxon>
        <taxon>Beloniformes</taxon>
        <taxon>Adrianichthyidae</taxon>
        <taxon>Oryziinae</taxon>
        <taxon>Oryzias</taxon>
    </lineage>
</organism>
<gene>
    <name evidence="2" type="ORF">FQA47_024917</name>
</gene>
<evidence type="ECO:0000313" key="3">
    <source>
        <dbReference type="Proteomes" id="UP000646548"/>
    </source>
</evidence>